<dbReference type="InterPro" id="IPR002225">
    <property type="entry name" value="3Beta_OHSteriod_DH/Estase"/>
</dbReference>
<proteinExistence type="inferred from homology"/>
<feature type="domain" description="3-beta hydroxysteroid dehydrogenase/isomerase" evidence="3">
    <location>
        <begin position="12"/>
        <end position="270"/>
    </location>
</feature>
<evidence type="ECO:0000256" key="2">
    <source>
        <dbReference type="ARBA" id="ARBA00023002"/>
    </source>
</evidence>
<dbReference type="EMBL" id="DQ056142">
    <property type="protein sequence ID" value="AAZ14936.1"/>
    <property type="molecule type" value="Genomic_DNA"/>
</dbReference>
<dbReference type="Gene3D" id="3.40.50.720">
    <property type="entry name" value="NAD(P)-binding Rossmann-like Domain"/>
    <property type="match status" value="1"/>
</dbReference>
<evidence type="ECO:0000313" key="4">
    <source>
        <dbReference type="EMBL" id="AAZ14936.1"/>
    </source>
</evidence>
<protein>
    <submittedName>
        <fullName evidence="4">Putative sterol dehydrogenase</fullName>
    </submittedName>
</protein>
<dbReference type="Pfam" id="PF01073">
    <property type="entry name" value="3Beta_HSD"/>
    <property type="match status" value="1"/>
</dbReference>
<comment type="similarity">
    <text evidence="1">Belongs to the 3-beta-HSD family.</text>
</comment>
<gene>
    <name evidence="4" type="primary">ERG26</name>
</gene>
<keyword evidence="2" id="KW-0560">Oxidoreductase</keyword>
<dbReference type="GO" id="GO:0006694">
    <property type="term" value="P:steroid biosynthetic process"/>
    <property type="evidence" value="ECO:0007669"/>
    <property type="project" value="InterPro"/>
</dbReference>
<sequence>MAQEQEQDTRYLVLGGNGFVGSHIVQRLLAQGESGVAVYSRSKPPARKVVEGVDYYTGNITDQKRLVEVMLETRATVVFNTVSPPHNDDEHMYWKVNVEGTQAVIHACEEARVPVLVYTSSSGVVWSGDPISGATEDEVEIPEVGLEAYSHTKGIGEQAVLRANGEKLRTAALRPHAIIGPGDQQAIWRLVENYTSGQYHFQIGSGTNLFSTVSVRDVASAHLLAASALLDPSRRDSVGGHAFFITDGAPIPFYHYPHLVWQELGAEKDFWRIVLPRWLCLVLAVFVERWRGWVGGHTILTRFVVTTVTMEQWYSCEKAERLLGYKPSHVMDRTLIFSFLQWWKEEGAREHAAHSETKKLR</sequence>
<dbReference type="InterPro" id="IPR036291">
    <property type="entry name" value="NAD(P)-bd_dom_sf"/>
</dbReference>
<dbReference type="GO" id="GO:0016616">
    <property type="term" value="F:oxidoreductase activity, acting on the CH-OH group of donors, NAD or NADP as acceptor"/>
    <property type="evidence" value="ECO:0007669"/>
    <property type="project" value="InterPro"/>
</dbReference>
<dbReference type="InterPro" id="IPR050177">
    <property type="entry name" value="Lipid_A_modif_metabolic_enz"/>
</dbReference>
<organism evidence="4">
    <name type="scientific">Coprinellus disseminatus</name>
    <name type="common">Fairy ink cap fungus</name>
    <dbReference type="NCBI Taxonomy" id="71703"/>
    <lineage>
        <taxon>Eukaryota</taxon>
        <taxon>Fungi</taxon>
        <taxon>Dikarya</taxon>
        <taxon>Basidiomycota</taxon>
        <taxon>Agaricomycotina</taxon>
        <taxon>Agaricomycetes</taxon>
        <taxon>Agaricomycetidae</taxon>
        <taxon>Agaricales</taxon>
        <taxon>Agaricineae</taxon>
        <taxon>Psathyrellaceae</taxon>
        <taxon>Coprinellus</taxon>
    </lineage>
</organism>
<dbReference type="PANTHER" id="PTHR43245:SF51">
    <property type="entry name" value="SHORT CHAIN DEHYDROGENASE_REDUCTASE FAMILY 42E, MEMBER 2"/>
    <property type="match status" value="1"/>
</dbReference>
<evidence type="ECO:0000259" key="3">
    <source>
        <dbReference type="Pfam" id="PF01073"/>
    </source>
</evidence>
<reference evidence="4" key="1">
    <citation type="journal article" date="2006" name="Genetics">
        <title>Evolution of the bipolar mating system of the mushroom Coprinellus disseminatus from its tetrapolar ancestors involves loss of mating-type-specific pheromone receptor function.</title>
        <authorList>
            <person name="James T.Y."/>
            <person name="Srivilai P."/>
            <person name="Kuees U."/>
            <person name="Vilgalys R."/>
        </authorList>
    </citation>
    <scope>NUCLEOTIDE SEQUENCE</scope>
    <source>
        <strain evidence="4">C345.1</strain>
    </source>
</reference>
<dbReference type="AlphaFoldDB" id="Q1WMV0"/>
<dbReference type="SUPFAM" id="SSF51735">
    <property type="entry name" value="NAD(P)-binding Rossmann-fold domains"/>
    <property type="match status" value="1"/>
</dbReference>
<dbReference type="PANTHER" id="PTHR43245">
    <property type="entry name" value="BIFUNCTIONAL POLYMYXIN RESISTANCE PROTEIN ARNA"/>
    <property type="match status" value="1"/>
</dbReference>
<accession>Q1WMV0</accession>
<evidence type="ECO:0000256" key="1">
    <source>
        <dbReference type="ARBA" id="ARBA00009219"/>
    </source>
</evidence>
<name>Q1WMV0_COPDI</name>